<comment type="caution">
    <text evidence="1">The sequence shown here is derived from an EMBL/GenBank/DDBJ whole genome shotgun (WGS) entry which is preliminary data.</text>
</comment>
<evidence type="ECO:0000313" key="1">
    <source>
        <dbReference type="EMBL" id="EQB05347.1"/>
    </source>
</evidence>
<dbReference type="EMBL" id="ATIB01000026">
    <property type="protein sequence ID" value="EQB05347.1"/>
    <property type="molecule type" value="Genomic_DNA"/>
</dbReference>
<organism evidence="1 2">
    <name type="scientific">Sphingobium baderi LL03</name>
    <dbReference type="NCBI Taxonomy" id="1114964"/>
    <lineage>
        <taxon>Bacteria</taxon>
        <taxon>Pseudomonadati</taxon>
        <taxon>Pseudomonadota</taxon>
        <taxon>Alphaproteobacteria</taxon>
        <taxon>Sphingomonadales</taxon>
        <taxon>Sphingomonadaceae</taxon>
        <taxon>Sphingobium</taxon>
    </lineage>
</organism>
<protein>
    <submittedName>
        <fullName evidence="1">Uncharacterized protein</fullName>
    </submittedName>
</protein>
<gene>
    <name evidence="1" type="ORF">L485_02810</name>
</gene>
<sequence>MHGCPHARATGLLPASSSQYDHAVVALSDKAANFLRGLAFGQFDGGFGWRCAGRGGASIEGAQGFAPPEVTFNRVWTRARRALAVKYL</sequence>
<evidence type="ECO:0000313" key="2">
    <source>
        <dbReference type="Proteomes" id="UP000015524"/>
    </source>
</evidence>
<proteinExistence type="predicted"/>
<dbReference type="Proteomes" id="UP000015524">
    <property type="component" value="Unassembled WGS sequence"/>
</dbReference>
<name>T0GXG7_9SPHN</name>
<accession>T0GXG7</accession>
<dbReference type="AlphaFoldDB" id="T0GXG7"/>
<reference evidence="1 2" key="1">
    <citation type="journal article" date="2013" name="Genome Announc.">
        <title>Draft Genome Sequence of a Hexachlorocyclohexane-Degrading Bacterium, Sphingobium baderi Strain LL03T.</title>
        <authorList>
            <person name="Kaur J."/>
            <person name="Verma H."/>
            <person name="Tripathi C."/>
            <person name="Khurana J.P."/>
            <person name="Lal R."/>
        </authorList>
    </citation>
    <scope>NUCLEOTIDE SEQUENCE [LARGE SCALE GENOMIC DNA]</scope>
    <source>
        <strain evidence="1 2">LL03</strain>
    </source>
</reference>
<keyword evidence="2" id="KW-1185">Reference proteome</keyword>